<evidence type="ECO:0000256" key="1">
    <source>
        <dbReference type="ARBA" id="ARBA00009431"/>
    </source>
</evidence>
<proteinExistence type="inferred from homology"/>
<comment type="similarity">
    <text evidence="1">Belongs to the peptidase S10 family.</text>
</comment>
<comment type="caution">
    <text evidence="2">The sequence shown here is derived from an EMBL/GenBank/DDBJ whole genome shotgun (WGS) entry which is preliminary data.</text>
</comment>
<keyword evidence="2" id="KW-0121">Carboxypeptidase</keyword>
<sequence length="113" mass="12775">MENFLNKQPVRDALGVGDIDFVSCSSAVYDAMVTDWMRNLEVGIPTLLEDGIKLLVYAGEYDLICNWLVCQWIMRWMKGTTGALKFILGLMLMRTPSICIMPTIQSNHNSNLN</sequence>
<organism evidence="2 3">
    <name type="scientific">Forsythia ovata</name>
    <dbReference type="NCBI Taxonomy" id="205694"/>
    <lineage>
        <taxon>Eukaryota</taxon>
        <taxon>Viridiplantae</taxon>
        <taxon>Streptophyta</taxon>
        <taxon>Embryophyta</taxon>
        <taxon>Tracheophyta</taxon>
        <taxon>Spermatophyta</taxon>
        <taxon>Magnoliopsida</taxon>
        <taxon>eudicotyledons</taxon>
        <taxon>Gunneridae</taxon>
        <taxon>Pentapetalae</taxon>
        <taxon>asterids</taxon>
        <taxon>lamiids</taxon>
        <taxon>Lamiales</taxon>
        <taxon>Oleaceae</taxon>
        <taxon>Forsythieae</taxon>
        <taxon>Forsythia</taxon>
    </lineage>
</organism>
<reference evidence="3" key="1">
    <citation type="submission" date="2024-07" db="EMBL/GenBank/DDBJ databases">
        <title>Two chromosome-level genome assemblies of Korean endemic species Abeliophyllum distichum and Forsythia ovata (Oleaceae).</title>
        <authorList>
            <person name="Jang H."/>
        </authorList>
    </citation>
    <scope>NUCLEOTIDE SEQUENCE [LARGE SCALE GENOMIC DNA]</scope>
</reference>
<dbReference type="Gene3D" id="3.40.50.1820">
    <property type="entry name" value="alpha/beta hydrolase"/>
    <property type="match status" value="1"/>
</dbReference>
<keyword evidence="2" id="KW-0645">Protease</keyword>
<dbReference type="Pfam" id="PF00450">
    <property type="entry name" value="Peptidase_S10"/>
    <property type="match status" value="1"/>
</dbReference>
<evidence type="ECO:0000313" key="3">
    <source>
        <dbReference type="Proteomes" id="UP001604277"/>
    </source>
</evidence>
<dbReference type="SUPFAM" id="SSF53474">
    <property type="entry name" value="alpha/beta-Hydrolases"/>
    <property type="match status" value="1"/>
</dbReference>
<dbReference type="GO" id="GO:0004180">
    <property type="term" value="F:carboxypeptidase activity"/>
    <property type="evidence" value="ECO:0007669"/>
    <property type="project" value="UniProtKB-KW"/>
</dbReference>
<name>A0ABD1WMK5_9LAMI</name>
<dbReference type="InterPro" id="IPR029058">
    <property type="entry name" value="AB_hydrolase_fold"/>
</dbReference>
<dbReference type="EMBL" id="JBFOLJ010000003">
    <property type="protein sequence ID" value="KAL2549605.1"/>
    <property type="molecule type" value="Genomic_DNA"/>
</dbReference>
<accession>A0ABD1WMK5</accession>
<gene>
    <name evidence="2" type="ORF">Fot_11135</name>
</gene>
<dbReference type="AlphaFoldDB" id="A0ABD1WMK5"/>
<keyword evidence="3" id="KW-1185">Reference proteome</keyword>
<evidence type="ECO:0000313" key="2">
    <source>
        <dbReference type="EMBL" id="KAL2549605.1"/>
    </source>
</evidence>
<dbReference type="Proteomes" id="UP001604277">
    <property type="component" value="Unassembled WGS sequence"/>
</dbReference>
<protein>
    <submittedName>
        <fullName evidence="2">Carboxypeptidase</fullName>
    </submittedName>
</protein>
<dbReference type="InterPro" id="IPR001563">
    <property type="entry name" value="Peptidase_S10"/>
</dbReference>
<keyword evidence="2" id="KW-0378">Hydrolase</keyword>